<evidence type="ECO:0000256" key="13">
    <source>
        <dbReference type="SAM" id="SignalP"/>
    </source>
</evidence>
<dbReference type="GO" id="GO:0006508">
    <property type="term" value="P:proteolysis"/>
    <property type="evidence" value="ECO:0007669"/>
    <property type="project" value="UniProtKB-KW"/>
</dbReference>
<dbReference type="EMBL" id="JAWWNJ010000149">
    <property type="protein sequence ID" value="KAK6981616.1"/>
    <property type="molecule type" value="Genomic_DNA"/>
</dbReference>
<dbReference type="CDD" id="cd11377">
    <property type="entry name" value="Pro-peptidase_S53"/>
    <property type="match status" value="1"/>
</dbReference>
<comment type="subcellular location">
    <subcellularLocation>
        <location evidence="3">Secreted</location>
        <location evidence="3">Extracellular space</location>
    </subcellularLocation>
</comment>
<dbReference type="InterPro" id="IPR030400">
    <property type="entry name" value="Sedolisin_dom"/>
</dbReference>
<keyword evidence="8" id="KW-0720">Serine protease</keyword>
<feature type="binding site" evidence="11">
    <location>
        <position position="510"/>
    </location>
    <ligand>
        <name>Ca(2+)</name>
        <dbReference type="ChEBI" id="CHEBI:29108"/>
    </ligand>
</feature>
<dbReference type="InterPro" id="IPR023828">
    <property type="entry name" value="Peptidase_S8_Ser-AS"/>
</dbReference>
<evidence type="ECO:0000259" key="14">
    <source>
        <dbReference type="PROSITE" id="PS51695"/>
    </source>
</evidence>
<keyword evidence="9 11" id="KW-0106">Calcium</keyword>
<feature type="signal peptide" evidence="13">
    <location>
        <begin position="1"/>
        <end position="15"/>
    </location>
</feature>
<dbReference type="AlphaFoldDB" id="A0AAV9ZHU2"/>
<evidence type="ECO:0000256" key="12">
    <source>
        <dbReference type="SAM" id="MobiDB-lite"/>
    </source>
</evidence>
<keyword evidence="7" id="KW-0378">Hydrolase</keyword>
<dbReference type="Gene3D" id="3.40.50.200">
    <property type="entry name" value="Peptidase S8/S53 domain"/>
    <property type="match status" value="1"/>
</dbReference>
<dbReference type="PANTHER" id="PTHR14218">
    <property type="entry name" value="PROTEASE S8 TRIPEPTIDYL PEPTIDASE I CLN2"/>
    <property type="match status" value="1"/>
</dbReference>
<keyword evidence="16" id="KW-1185">Reference proteome</keyword>
<gene>
    <name evidence="15" type="ORF">R3P38DRAFT_3460206</name>
</gene>
<evidence type="ECO:0000256" key="8">
    <source>
        <dbReference type="ARBA" id="ARBA00022825"/>
    </source>
</evidence>
<keyword evidence="5 15" id="KW-0645">Protease</keyword>
<keyword evidence="10" id="KW-0865">Zymogen</keyword>
<evidence type="ECO:0000256" key="4">
    <source>
        <dbReference type="ARBA" id="ARBA00012462"/>
    </source>
</evidence>
<comment type="catalytic activity">
    <reaction evidence="1">
        <text>Release of an N-terminal tripeptide from a polypeptide.</text>
        <dbReference type="EC" id="3.4.14.10"/>
    </reaction>
</comment>
<comment type="caution">
    <text evidence="15">The sequence shown here is derived from an EMBL/GenBank/DDBJ whole genome shotgun (WGS) entry which is preliminary data.</text>
</comment>
<feature type="binding site" evidence="11">
    <location>
        <position position="509"/>
    </location>
    <ligand>
        <name>Ca(2+)</name>
        <dbReference type="ChEBI" id="CHEBI:29108"/>
    </ligand>
</feature>
<dbReference type="Proteomes" id="UP001362999">
    <property type="component" value="Unassembled WGS sequence"/>
</dbReference>
<comment type="function">
    <text evidence="2">Secreted tripeptidyl-peptidase which degrades proteins at acidic pHs and is involved in virulence.</text>
</comment>
<dbReference type="InterPro" id="IPR036852">
    <property type="entry name" value="Peptidase_S8/S53_dom_sf"/>
</dbReference>
<accession>A0AAV9ZHU2</accession>
<evidence type="ECO:0000256" key="7">
    <source>
        <dbReference type="ARBA" id="ARBA00022801"/>
    </source>
</evidence>
<evidence type="ECO:0000313" key="15">
    <source>
        <dbReference type="EMBL" id="KAK6981616.1"/>
    </source>
</evidence>
<evidence type="ECO:0000256" key="3">
    <source>
        <dbReference type="ARBA" id="ARBA00004239"/>
    </source>
</evidence>
<evidence type="ECO:0000313" key="16">
    <source>
        <dbReference type="Proteomes" id="UP001362999"/>
    </source>
</evidence>
<feature type="chain" id="PRO_5043552932" description="tripeptidyl-peptidase II" evidence="13">
    <location>
        <begin position="16"/>
        <end position="554"/>
    </location>
</feature>
<proteinExistence type="predicted"/>
<dbReference type="SUPFAM" id="SSF54897">
    <property type="entry name" value="Protease propeptides/inhibitors"/>
    <property type="match status" value="1"/>
</dbReference>
<dbReference type="GO" id="GO:0005576">
    <property type="term" value="C:extracellular region"/>
    <property type="evidence" value="ECO:0007669"/>
    <property type="project" value="UniProtKB-SubCell"/>
</dbReference>
<evidence type="ECO:0000256" key="6">
    <source>
        <dbReference type="ARBA" id="ARBA00022723"/>
    </source>
</evidence>
<evidence type="ECO:0000256" key="2">
    <source>
        <dbReference type="ARBA" id="ARBA00002451"/>
    </source>
</evidence>
<dbReference type="GO" id="GO:0004252">
    <property type="term" value="F:serine-type endopeptidase activity"/>
    <property type="evidence" value="ECO:0007669"/>
    <property type="project" value="InterPro"/>
</dbReference>
<evidence type="ECO:0000256" key="10">
    <source>
        <dbReference type="ARBA" id="ARBA00023145"/>
    </source>
</evidence>
<keyword evidence="13" id="KW-0732">Signal</keyword>
<dbReference type="InterPro" id="IPR050819">
    <property type="entry name" value="Tripeptidyl-peptidase_I"/>
</dbReference>
<dbReference type="SUPFAM" id="SSF52743">
    <property type="entry name" value="Subtilisin-like"/>
    <property type="match status" value="1"/>
</dbReference>
<feature type="binding site" evidence="11">
    <location>
        <position position="532"/>
    </location>
    <ligand>
        <name>Ca(2+)</name>
        <dbReference type="ChEBI" id="CHEBI:29108"/>
    </ligand>
</feature>
<organism evidence="15 16">
    <name type="scientific">Favolaschia claudopus</name>
    <dbReference type="NCBI Taxonomy" id="2862362"/>
    <lineage>
        <taxon>Eukaryota</taxon>
        <taxon>Fungi</taxon>
        <taxon>Dikarya</taxon>
        <taxon>Basidiomycota</taxon>
        <taxon>Agaricomycotina</taxon>
        <taxon>Agaricomycetes</taxon>
        <taxon>Agaricomycetidae</taxon>
        <taxon>Agaricales</taxon>
        <taxon>Marasmiineae</taxon>
        <taxon>Mycenaceae</taxon>
        <taxon>Favolaschia</taxon>
    </lineage>
</organism>
<dbReference type="EC" id="3.4.14.10" evidence="4"/>
<dbReference type="PROSITE" id="PS51695">
    <property type="entry name" value="SEDOLISIN"/>
    <property type="match status" value="1"/>
</dbReference>
<dbReference type="CDD" id="cd04056">
    <property type="entry name" value="Peptidases_S53"/>
    <property type="match status" value="1"/>
</dbReference>
<evidence type="ECO:0000256" key="9">
    <source>
        <dbReference type="ARBA" id="ARBA00022837"/>
    </source>
</evidence>
<dbReference type="SMART" id="SM00944">
    <property type="entry name" value="Pro-kuma_activ"/>
    <property type="match status" value="1"/>
</dbReference>
<sequence length="554" mass="58795">MLVSSILFLAAAAHAGKLFLHESKANVPSGFISHGPPDDAHLITLRFGLASNNIAGLHEKLLSISTPGSADFRKWMDQDEVKAFVSPSSEAVDAFNAFASANGLKTSVISPHGDWISATLPISQANSLFGAKYTNFTHPDLAKPLMRTLSVSLPAELAPHVKVIHPSTAFTVPRIKAPDMVVRSSTPPEGLKRKAAVPAECDTSTDGGRINPACLQAIYDIPTTPATQQNNVLMVTGYGPRALGNQTDLEVNYLILHIEFIMYLTQLIFLVQLFLRTYRPDLPSNTTFKQIVLGNETDPDTANTEANLDLQYAAVVTTSYGIEESFFGESLATKICEGYSAATARGISLLFSSGDNGVNGRHDQIDGPDCGLFFVGHFPASCPWGTSVGATKGFNPEVGIRWTGGGFSDYFPALAYQSAAVANFLQTIPADFPVTFNRTNRAYPDISLQGAVFEIILDNSTTGISGTSASTPVAAAIISLINDQRLAAGKPALGFLNPFLYANPSVFNDITIGSNPGMRCPDSSPSFTAVAGWDPVGGLGSPKFPDLLAAALSS</sequence>
<dbReference type="Pfam" id="PF09286">
    <property type="entry name" value="Pro-kuma_activ"/>
    <property type="match status" value="1"/>
</dbReference>
<dbReference type="GO" id="GO:0046872">
    <property type="term" value="F:metal ion binding"/>
    <property type="evidence" value="ECO:0007669"/>
    <property type="project" value="UniProtKB-UniRule"/>
</dbReference>
<keyword evidence="6 11" id="KW-0479">Metal-binding</keyword>
<evidence type="ECO:0000256" key="1">
    <source>
        <dbReference type="ARBA" id="ARBA00001910"/>
    </source>
</evidence>
<dbReference type="InterPro" id="IPR015366">
    <property type="entry name" value="S53_propep"/>
</dbReference>
<name>A0AAV9ZHU2_9AGAR</name>
<feature type="binding site" evidence="11">
    <location>
        <position position="534"/>
    </location>
    <ligand>
        <name>Ca(2+)</name>
        <dbReference type="ChEBI" id="CHEBI:29108"/>
    </ligand>
</feature>
<dbReference type="GO" id="GO:0008240">
    <property type="term" value="F:tripeptidyl-peptidase activity"/>
    <property type="evidence" value="ECO:0007669"/>
    <property type="project" value="UniProtKB-EC"/>
</dbReference>
<reference evidence="15 16" key="1">
    <citation type="journal article" date="2024" name="J Genomics">
        <title>Draft genome sequencing and assembly of Favolaschia claudopus CIRM-BRFM 2984 isolated from oak limbs.</title>
        <authorList>
            <person name="Navarro D."/>
            <person name="Drula E."/>
            <person name="Chaduli D."/>
            <person name="Cazenave R."/>
            <person name="Ahrendt S."/>
            <person name="Wang J."/>
            <person name="Lipzen A."/>
            <person name="Daum C."/>
            <person name="Barry K."/>
            <person name="Grigoriev I.V."/>
            <person name="Favel A."/>
            <person name="Rosso M.N."/>
            <person name="Martin F."/>
        </authorList>
    </citation>
    <scope>NUCLEOTIDE SEQUENCE [LARGE SCALE GENOMIC DNA]</scope>
    <source>
        <strain evidence="15 16">CIRM-BRFM 2984</strain>
    </source>
</reference>
<feature type="domain" description="Peptidase S53" evidence="14">
    <location>
        <begin position="209"/>
        <end position="554"/>
    </location>
</feature>
<evidence type="ECO:0000256" key="11">
    <source>
        <dbReference type="PROSITE-ProRule" id="PRU01032"/>
    </source>
</evidence>
<evidence type="ECO:0000256" key="5">
    <source>
        <dbReference type="ARBA" id="ARBA00022670"/>
    </source>
</evidence>
<comment type="cofactor">
    <cofactor evidence="11">
        <name>Ca(2+)</name>
        <dbReference type="ChEBI" id="CHEBI:29108"/>
    </cofactor>
    <text evidence="11">Binds 1 Ca(2+) ion per subunit.</text>
</comment>
<dbReference type="Pfam" id="PF00082">
    <property type="entry name" value="Peptidase_S8"/>
    <property type="match status" value="1"/>
</dbReference>
<protein>
    <recommendedName>
        <fullName evidence="4">tripeptidyl-peptidase II</fullName>
        <ecNumber evidence="4">3.4.14.10</ecNumber>
    </recommendedName>
</protein>
<comment type="caution">
    <text evidence="11">Lacks conserved residue(s) required for the propagation of feature annotation.</text>
</comment>
<dbReference type="PROSITE" id="PS00138">
    <property type="entry name" value="SUBTILASE_SER"/>
    <property type="match status" value="1"/>
</dbReference>
<dbReference type="InterPro" id="IPR000209">
    <property type="entry name" value="Peptidase_S8/S53_dom"/>
</dbReference>
<dbReference type="PANTHER" id="PTHR14218:SF15">
    <property type="entry name" value="TRIPEPTIDYL-PEPTIDASE 1"/>
    <property type="match status" value="1"/>
</dbReference>
<feature type="region of interest" description="Disordered" evidence="12">
    <location>
        <begin position="183"/>
        <end position="204"/>
    </location>
</feature>